<evidence type="ECO:0000313" key="2">
    <source>
        <dbReference type="EMBL" id="KAK3218959.1"/>
    </source>
</evidence>
<name>A0AAE0AK82_9ROSI</name>
<accession>A0AAE0AK82</accession>
<dbReference type="Proteomes" id="UP001281410">
    <property type="component" value="Unassembled WGS sequence"/>
</dbReference>
<organism evidence="2 3">
    <name type="scientific">Dipteronia sinensis</name>
    <dbReference type="NCBI Taxonomy" id="43782"/>
    <lineage>
        <taxon>Eukaryota</taxon>
        <taxon>Viridiplantae</taxon>
        <taxon>Streptophyta</taxon>
        <taxon>Embryophyta</taxon>
        <taxon>Tracheophyta</taxon>
        <taxon>Spermatophyta</taxon>
        <taxon>Magnoliopsida</taxon>
        <taxon>eudicotyledons</taxon>
        <taxon>Gunneridae</taxon>
        <taxon>Pentapetalae</taxon>
        <taxon>rosids</taxon>
        <taxon>malvids</taxon>
        <taxon>Sapindales</taxon>
        <taxon>Sapindaceae</taxon>
        <taxon>Hippocastanoideae</taxon>
        <taxon>Acereae</taxon>
        <taxon>Dipteronia</taxon>
    </lineage>
</organism>
<dbReference type="Pfam" id="PF03372">
    <property type="entry name" value="Exo_endo_phos"/>
    <property type="match status" value="1"/>
</dbReference>
<dbReference type="InterPro" id="IPR005135">
    <property type="entry name" value="Endo/exonuclease/phosphatase"/>
</dbReference>
<dbReference type="EMBL" id="JANJYJ010000004">
    <property type="protein sequence ID" value="KAK3218959.1"/>
    <property type="molecule type" value="Genomic_DNA"/>
</dbReference>
<feature type="domain" description="Endonuclease/exonuclease/phosphatase" evidence="1">
    <location>
        <begin position="4"/>
        <end position="148"/>
    </location>
</feature>
<gene>
    <name evidence="2" type="ORF">Dsin_012929</name>
</gene>
<protein>
    <recommendedName>
        <fullName evidence="1">Endonuclease/exonuclease/phosphatase domain-containing protein</fullName>
    </recommendedName>
</protein>
<sequence length="156" mass="17877">MECISWNVRGLGRPEKRRAVSIMVKKYKPSFLFIQETKVSSVDYRIVNCLGGGILHKGELVTLKKEIVICNIYATNLEEDRVVLWDFIMANIRKSVVPWFFGGDFNVILEASEKSGGPPIRSHIRHFRKFIEDAMLVNLPMQGFPFTWSNAREVAS</sequence>
<comment type="caution">
    <text evidence="2">The sequence shown here is derived from an EMBL/GenBank/DDBJ whole genome shotgun (WGS) entry which is preliminary data.</text>
</comment>
<evidence type="ECO:0000313" key="3">
    <source>
        <dbReference type="Proteomes" id="UP001281410"/>
    </source>
</evidence>
<dbReference type="PANTHER" id="PTHR35218">
    <property type="entry name" value="RNASE H DOMAIN-CONTAINING PROTEIN"/>
    <property type="match status" value="1"/>
</dbReference>
<dbReference type="AlphaFoldDB" id="A0AAE0AK82"/>
<keyword evidence="3" id="KW-1185">Reference proteome</keyword>
<proteinExistence type="predicted"/>
<reference evidence="2" key="1">
    <citation type="journal article" date="2023" name="Plant J.">
        <title>Genome sequences and population genomics provide insights into the demographic history, inbreeding, and mutation load of two 'living fossil' tree species of Dipteronia.</title>
        <authorList>
            <person name="Feng Y."/>
            <person name="Comes H.P."/>
            <person name="Chen J."/>
            <person name="Zhu S."/>
            <person name="Lu R."/>
            <person name="Zhang X."/>
            <person name="Li P."/>
            <person name="Qiu J."/>
            <person name="Olsen K.M."/>
            <person name="Qiu Y."/>
        </authorList>
    </citation>
    <scope>NUCLEOTIDE SEQUENCE</scope>
    <source>
        <strain evidence="2">NBL</strain>
    </source>
</reference>
<dbReference type="Gene3D" id="3.60.10.10">
    <property type="entry name" value="Endonuclease/exonuclease/phosphatase"/>
    <property type="match status" value="1"/>
</dbReference>
<evidence type="ECO:0000259" key="1">
    <source>
        <dbReference type="Pfam" id="PF03372"/>
    </source>
</evidence>
<dbReference type="InterPro" id="IPR036691">
    <property type="entry name" value="Endo/exonu/phosph_ase_sf"/>
</dbReference>
<dbReference type="PANTHER" id="PTHR35218:SF9">
    <property type="entry name" value="ENDONUCLEASE_EXONUCLEASE_PHOSPHATASE DOMAIN-CONTAINING PROTEIN"/>
    <property type="match status" value="1"/>
</dbReference>
<dbReference type="SUPFAM" id="SSF56219">
    <property type="entry name" value="DNase I-like"/>
    <property type="match status" value="1"/>
</dbReference>
<dbReference type="GO" id="GO:0003824">
    <property type="term" value="F:catalytic activity"/>
    <property type="evidence" value="ECO:0007669"/>
    <property type="project" value="InterPro"/>
</dbReference>